<protein>
    <recommendedName>
        <fullName evidence="3">exodeoxyribonuclease III</fullName>
        <ecNumber evidence="3">3.1.11.2</ecNumber>
    </recommendedName>
</protein>
<keyword evidence="7 10" id="KW-0460">Magnesium</keyword>
<dbReference type="EC" id="3.1.11.2" evidence="3"/>
<reference evidence="14" key="1">
    <citation type="submission" date="2022-03" db="EMBL/GenBank/DDBJ databases">
        <authorList>
            <person name="Alioto T."/>
            <person name="Alioto T."/>
            <person name="Gomez Garrido J."/>
        </authorList>
    </citation>
    <scope>NUCLEOTIDE SEQUENCE</scope>
</reference>
<dbReference type="InterPro" id="IPR036691">
    <property type="entry name" value="Endo/exonu/phosph_ase_sf"/>
</dbReference>
<evidence type="ECO:0000256" key="9">
    <source>
        <dbReference type="PIRSR" id="PIRSR604808-1"/>
    </source>
</evidence>
<evidence type="ECO:0000256" key="3">
    <source>
        <dbReference type="ARBA" id="ARBA00012115"/>
    </source>
</evidence>
<comment type="cofactor">
    <cofactor evidence="10">
        <name>Mg(2+)</name>
        <dbReference type="ChEBI" id="CHEBI:18420"/>
    </cofactor>
    <cofactor evidence="10">
        <name>Mn(2+)</name>
        <dbReference type="ChEBI" id="CHEBI:29035"/>
    </cofactor>
    <text evidence="10">Probably binds two magnesium or manganese ions per subunit.</text>
</comment>
<evidence type="ECO:0000256" key="10">
    <source>
        <dbReference type="PIRSR" id="PIRSR604808-2"/>
    </source>
</evidence>
<feature type="active site" description="Proton acceptor" evidence="9">
    <location>
        <position position="241"/>
    </location>
</feature>
<dbReference type="GO" id="GO:0008311">
    <property type="term" value="F:double-stranded DNA 3'-5' DNA exonuclease activity"/>
    <property type="evidence" value="ECO:0007669"/>
    <property type="project" value="UniProtKB-EC"/>
</dbReference>
<keyword evidence="4 10" id="KW-0479">Metal-binding</keyword>
<evidence type="ECO:0000313" key="14">
    <source>
        <dbReference type="EMBL" id="CAH2305828.1"/>
    </source>
</evidence>
<feature type="binding site" evidence="10">
    <location>
        <position position="241"/>
    </location>
    <ligand>
        <name>Mg(2+)</name>
        <dbReference type="ChEBI" id="CHEBI:18420"/>
        <label>1</label>
    </ligand>
</feature>
<evidence type="ECO:0000256" key="2">
    <source>
        <dbReference type="ARBA" id="ARBA00007092"/>
    </source>
</evidence>
<gene>
    <name evidence="14" type="ORF">PECUL_23A024462</name>
</gene>
<dbReference type="CDD" id="cd09076">
    <property type="entry name" value="L1-EN"/>
    <property type="match status" value="1"/>
</dbReference>
<dbReference type="GO" id="GO:0008081">
    <property type="term" value="F:phosphoric diester hydrolase activity"/>
    <property type="evidence" value="ECO:0007669"/>
    <property type="project" value="TreeGrafter"/>
</dbReference>
<comment type="catalytic activity">
    <reaction evidence="1">
        <text>Exonucleolytic cleavage in the 3'- to 5'-direction to yield nucleoside 5'-phosphates.</text>
        <dbReference type="EC" id="3.1.11.2"/>
    </reaction>
</comment>
<dbReference type="SUPFAM" id="SSF56219">
    <property type="entry name" value="DNase I-like"/>
    <property type="match status" value="1"/>
</dbReference>
<dbReference type="Pfam" id="PF03372">
    <property type="entry name" value="Exo_endo_phos"/>
    <property type="match status" value="1"/>
</dbReference>
<comment type="similarity">
    <text evidence="2">Belongs to the DNA repair enzymes AP/ExoA family.</text>
</comment>
<keyword evidence="15" id="KW-1185">Reference proteome</keyword>
<accession>A0AAD1WH43</accession>
<evidence type="ECO:0000256" key="8">
    <source>
        <dbReference type="ARBA" id="ARBA00023204"/>
    </source>
</evidence>
<feature type="site" description="Interaction with DNA substrate" evidence="11">
    <location>
        <position position="241"/>
    </location>
</feature>
<feature type="domain" description="Endonuclease/exonuclease/phosphatase" evidence="13">
    <location>
        <begin position="18"/>
        <end position="241"/>
    </location>
</feature>
<feature type="site" description="Transition state stabilizer" evidence="11">
    <location>
        <position position="155"/>
    </location>
</feature>
<feature type="binding site" evidence="10">
    <location>
        <position position="153"/>
    </location>
    <ligand>
        <name>Mg(2+)</name>
        <dbReference type="ChEBI" id="CHEBI:18420"/>
        <label>1</label>
    </ligand>
</feature>
<evidence type="ECO:0000256" key="6">
    <source>
        <dbReference type="ARBA" id="ARBA00022801"/>
    </source>
</evidence>
<dbReference type="EMBL" id="OW240918">
    <property type="protein sequence ID" value="CAH2305828.1"/>
    <property type="molecule type" value="Genomic_DNA"/>
</dbReference>
<feature type="active site" evidence="9">
    <location>
        <position position="123"/>
    </location>
</feature>
<keyword evidence="5" id="KW-0227">DNA damage</keyword>
<name>A0AAD1WH43_PELCU</name>
<evidence type="ECO:0000256" key="11">
    <source>
        <dbReference type="PIRSR" id="PIRSR604808-3"/>
    </source>
</evidence>
<proteinExistence type="inferred from homology"/>
<dbReference type="InterPro" id="IPR005135">
    <property type="entry name" value="Endo/exonuclease/phosphatase"/>
</dbReference>
<dbReference type="PANTHER" id="PTHR22748:SF26">
    <property type="entry name" value="ENDONUCLEASE_EXONUCLEASE_PHOSPHATASE DOMAIN-CONTAINING PROTEIN"/>
    <property type="match status" value="1"/>
</dbReference>
<organism evidence="14 15">
    <name type="scientific">Pelobates cultripes</name>
    <name type="common">Western spadefoot toad</name>
    <dbReference type="NCBI Taxonomy" id="61616"/>
    <lineage>
        <taxon>Eukaryota</taxon>
        <taxon>Metazoa</taxon>
        <taxon>Chordata</taxon>
        <taxon>Craniata</taxon>
        <taxon>Vertebrata</taxon>
        <taxon>Euteleostomi</taxon>
        <taxon>Amphibia</taxon>
        <taxon>Batrachia</taxon>
        <taxon>Anura</taxon>
        <taxon>Pelobatoidea</taxon>
        <taxon>Pelobatidae</taxon>
        <taxon>Pelobates</taxon>
    </lineage>
</organism>
<feature type="binding site" evidence="10">
    <location>
        <position position="240"/>
    </location>
    <ligand>
        <name>Mg(2+)</name>
        <dbReference type="ChEBI" id="CHEBI:18420"/>
        <label>1</label>
    </ligand>
</feature>
<evidence type="ECO:0000256" key="1">
    <source>
        <dbReference type="ARBA" id="ARBA00000493"/>
    </source>
</evidence>
<evidence type="ECO:0000256" key="5">
    <source>
        <dbReference type="ARBA" id="ARBA00022763"/>
    </source>
</evidence>
<evidence type="ECO:0000313" key="15">
    <source>
        <dbReference type="Proteomes" id="UP001295444"/>
    </source>
</evidence>
<evidence type="ECO:0000256" key="7">
    <source>
        <dbReference type="ARBA" id="ARBA00022842"/>
    </source>
</evidence>
<evidence type="ECO:0000259" key="13">
    <source>
        <dbReference type="Pfam" id="PF03372"/>
    </source>
</evidence>
<keyword evidence="12" id="KW-0175">Coiled coil</keyword>
<dbReference type="Gene3D" id="3.60.10.10">
    <property type="entry name" value="Endonuclease/exonuclease/phosphatase"/>
    <property type="match status" value="1"/>
</dbReference>
<dbReference type="GO" id="GO:0005634">
    <property type="term" value="C:nucleus"/>
    <property type="evidence" value="ECO:0007669"/>
    <property type="project" value="TreeGrafter"/>
</dbReference>
<feature type="active site" description="Proton donor/acceptor" evidence="9">
    <location>
        <position position="153"/>
    </location>
</feature>
<dbReference type="AlphaFoldDB" id="A0AAD1WH43"/>
<dbReference type="GO" id="GO:0046872">
    <property type="term" value="F:metal ion binding"/>
    <property type="evidence" value="ECO:0007669"/>
    <property type="project" value="UniProtKB-KW"/>
</dbReference>
<feature type="coiled-coil region" evidence="12">
    <location>
        <begin position="317"/>
        <end position="367"/>
    </location>
</feature>
<feature type="binding site" evidence="10">
    <location>
        <position position="155"/>
    </location>
    <ligand>
        <name>Mg(2+)</name>
        <dbReference type="ChEBI" id="CHEBI:18420"/>
        <label>1</label>
    </ligand>
</feature>
<evidence type="ECO:0000256" key="12">
    <source>
        <dbReference type="SAM" id="Coils"/>
    </source>
</evidence>
<keyword evidence="6" id="KW-0378">Hydrolase</keyword>
<feature type="binding site" evidence="10">
    <location>
        <position position="50"/>
    </location>
    <ligand>
        <name>Mg(2+)</name>
        <dbReference type="ChEBI" id="CHEBI:18420"/>
        <label>1</label>
    </ligand>
</feature>
<evidence type="ECO:0000256" key="4">
    <source>
        <dbReference type="ARBA" id="ARBA00022723"/>
    </source>
</evidence>
<dbReference type="GO" id="GO:0006284">
    <property type="term" value="P:base-excision repair"/>
    <property type="evidence" value="ECO:0007669"/>
    <property type="project" value="TreeGrafter"/>
</dbReference>
<feature type="binding site" evidence="10">
    <location>
        <position position="21"/>
    </location>
    <ligand>
        <name>Mg(2+)</name>
        <dbReference type="ChEBI" id="CHEBI:18420"/>
        <label>1</label>
    </ligand>
</feature>
<dbReference type="GO" id="GO:0003906">
    <property type="term" value="F:DNA-(apurinic or apyrimidinic site) endonuclease activity"/>
    <property type="evidence" value="ECO:0007669"/>
    <property type="project" value="TreeGrafter"/>
</dbReference>
<sequence length="390" mass="45417">MMPAPVPSVFAREDLNIISYNVKGLNVREKRTRLLRDLKQYRTSIAFIQETHFQENRAPALKDRNFRTGYFSNNPDRRTQGVCILFSSRIPYIEQATLRCKQGRYIFTKGTISDQTYTFANIYAPNTKQYHFLRSTVASLMKFTEGTLIIGGDLNLALHPDQDATSPQGATPQNRHAKTLRLLHQHQLADCWRALHPTARDFTFYSSAHLTYTRLGYFLMTHHNLNLLNAAEILPMTWSDHCPIRMRLKSPLYRPRQMSWRLNESILSDVVVTDKISNSIREYFQTNETEDVTPLTCWEAHKTVIRGQIIALCATRKKAAMQETLELNRDIATLETRHKRTLDATTYQELTAKRNQLTAHLNRAIQRSYQHYRHMIHEHGDKCEGCWQTF</sequence>
<dbReference type="InterPro" id="IPR004808">
    <property type="entry name" value="AP_endonuc_1"/>
</dbReference>
<keyword evidence="8" id="KW-0234">DNA repair</keyword>
<dbReference type="PANTHER" id="PTHR22748">
    <property type="entry name" value="AP ENDONUCLEASE"/>
    <property type="match status" value="1"/>
</dbReference>
<keyword evidence="10" id="KW-0464">Manganese</keyword>
<dbReference type="Proteomes" id="UP001295444">
    <property type="component" value="Chromosome 07"/>
</dbReference>